<feature type="transmembrane region" description="Helical" evidence="1">
    <location>
        <begin position="167"/>
        <end position="185"/>
    </location>
</feature>
<evidence type="ECO:0000256" key="1">
    <source>
        <dbReference type="SAM" id="Phobius"/>
    </source>
</evidence>
<dbReference type="OrthoDB" id="327496at2"/>
<protein>
    <submittedName>
        <fullName evidence="2">Uncharacterized protein</fullName>
    </submittedName>
</protein>
<feature type="transmembrane region" description="Helical" evidence="1">
    <location>
        <begin position="112"/>
        <end position="132"/>
    </location>
</feature>
<gene>
    <name evidence="2" type="ORF">LEP1GSC202_3006</name>
</gene>
<feature type="transmembrane region" description="Helical" evidence="1">
    <location>
        <begin position="83"/>
        <end position="105"/>
    </location>
</feature>
<keyword evidence="1" id="KW-1133">Transmembrane helix</keyword>
<sequence length="189" mass="22181">MNGILDNCFGFAVTMGMQELSIFLAKNSLSIAKYSLVLNVLIYFSMNGAQIFETFVFVPRWACGNDPNLSILHTEYKSADLKYFWILFHSIHEIIFLVSLIFCFPLEGIGNYLLYLFIFHMGIRVWTIIYFANKIIWFQSFAQTIEKLPIKVLHEIRKWIFWNYFRVSFYIGISICMIPLVIKILEING</sequence>
<proteinExistence type="predicted"/>
<keyword evidence="1" id="KW-0812">Transmembrane</keyword>
<dbReference type="RefSeq" id="WP_015678815.1">
    <property type="nucleotide sequence ID" value="NZ_AOGX02000035.1"/>
</dbReference>
<dbReference type="Proteomes" id="UP000013996">
    <property type="component" value="Unassembled WGS sequence"/>
</dbReference>
<evidence type="ECO:0000313" key="3">
    <source>
        <dbReference type="Proteomes" id="UP000013996"/>
    </source>
</evidence>
<accession>A0A5E8HA13</accession>
<organism evidence="2 3">
    <name type="scientific">Leptospira yanagawae serovar Saopaulo str. Sao Paulo = ATCC 700523</name>
    <dbReference type="NCBI Taxonomy" id="1249483"/>
    <lineage>
        <taxon>Bacteria</taxon>
        <taxon>Pseudomonadati</taxon>
        <taxon>Spirochaetota</taxon>
        <taxon>Spirochaetia</taxon>
        <taxon>Leptospirales</taxon>
        <taxon>Leptospiraceae</taxon>
        <taxon>Leptospira</taxon>
    </lineage>
</organism>
<keyword evidence="1" id="KW-0472">Membrane</keyword>
<comment type="caution">
    <text evidence="2">The sequence shown here is derived from an EMBL/GenBank/DDBJ whole genome shotgun (WGS) entry which is preliminary data.</text>
</comment>
<reference evidence="2 3" key="1">
    <citation type="submission" date="2013-04" db="EMBL/GenBank/DDBJ databases">
        <authorList>
            <person name="Harkins D.M."/>
            <person name="Durkin A.S."/>
            <person name="Brinkac L.M."/>
            <person name="Haft D.H."/>
            <person name="Selengut J.D."/>
            <person name="Sanka R."/>
            <person name="DePew J."/>
            <person name="Purushe J."/>
            <person name="Hartskeerl R.A."/>
            <person name="Ahmed A."/>
            <person name="van der Linden H."/>
            <person name="Goris M.G.A."/>
            <person name="Vinetz J.M."/>
            <person name="Sutton G.G."/>
            <person name="Nierman W.C."/>
            <person name="Fouts D.E."/>
        </authorList>
    </citation>
    <scope>NUCLEOTIDE SEQUENCE [LARGE SCALE GENOMIC DNA]</scope>
    <source>
        <strain evidence="2 3">Sao Paulo</strain>
    </source>
</reference>
<dbReference type="STRING" id="1249483.LEP1GSC202_3006"/>
<dbReference type="AlphaFoldDB" id="A0A5E8HA13"/>
<evidence type="ECO:0000313" key="2">
    <source>
        <dbReference type="EMBL" id="EOQ87480.1"/>
    </source>
</evidence>
<name>A0A5E8HA13_9LEPT</name>
<dbReference type="EMBL" id="AOGX02000035">
    <property type="protein sequence ID" value="EOQ87480.1"/>
    <property type="molecule type" value="Genomic_DNA"/>
</dbReference>